<dbReference type="AlphaFoldDB" id="A0A1Y6BQW2"/>
<keyword evidence="10 15" id="KW-0798">TonB box</keyword>
<evidence type="ECO:0000256" key="1">
    <source>
        <dbReference type="ARBA" id="ARBA00004571"/>
    </source>
</evidence>
<dbReference type="Pfam" id="PF07660">
    <property type="entry name" value="STN"/>
    <property type="match status" value="1"/>
</dbReference>
<dbReference type="Pfam" id="PF00593">
    <property type="entry name" value="TonB_dep_Rec_b-barrel"/>
    <property type="match status" value="1"/>
</dbReference>
<dbReference type="FunFam" id="2.40.170.20:FF:000005">
    <property type="entry name" value="TonB-dependent siderophore receptor"/>
    <property type="match status" value="1"/>
</dbReference>
<keyword evidence="9" id="KW-0406">Ion transport</keyword>
<dbReference type="InterPro" id="IPR039426">
    <property type="entry name" value="TonB-dep_rcpt-like"/>
</dbReference>
<dbReference type="NCBIfam" id="TIGR01783">
    <property type="entry name" value="TonB-siderophor"/>
    <property type="match status" value="1"/>
</dbReference>
<evidence type="ECO:0000313" key="19">
    <source>
        <dbReference type="Proteomes" id="UP000192917"/>
    </source>
</evidence>
<keyword evidence="13 14" id="KW-0998">Cell outer membrane</keyword>
<dbReference type="RefSeq" id="WP_085122189.1">
    <property type="nucleotide sequence ID" value="NZ_FWZX01000005.1"/>
</dbReference>
<evidence type="ECO:0000256" key="8">
    <source>
        <dbReference type="ARBA" id="ARBA00023004"/>
    </source>
</evidence>
<sequence length="824" mass="89265">MGIKNDGTRRARAGARPLLLTATALAVAAAACLTPGAAARAGGKVGGEAGGEAGGVWDRAQLVQNTERRFDIPAQPLAQALLSFSRATGIELFFDDALARGLRSPGVDGELAPEAALARLLDGTGLTYRFTNPTTVTLEKPAAGDESAIRLGTVTVQGSGTGEAARGPVEGFAASRTRAGSKTDTPIVEVPQSVSVVGREELERRNAQTLSEAIQYTPGVRTDAFGADPRGYDFVDIRGFDAITNGNFRDGLRMVGSRFAVFTTEPYGMERFEVLRGPAGALYGQADPAGIVDRATKRPTAEPIREIQGQVGNWHRFQGAFDLGGALDEDETVLVRLTGLGRESGTEFDYNDGTAMHNDRLFVAPAVTWRPSDSTELTLLADYLKDERSTDFGPFGGIDRVRTDVIAGEPGFDEAHHEQYSVGYLFSHQVDEVFAVRQNVRYFHVDVDLHYVYPEAKLDDDTIYRSIWAAPDVLSQFAIDNQAEARFSLGPVDQTLLVGLDWSRASERYSNHYGPAPTLSISDPVYAGDITIPAPYRSAIETLDQLGVYAQDQIELYDRVVVTLGGRQDWVDHRTEDRLADATTDQDSSAFTGRAGVSYQFDVGLAPYVSYAEGFLPQTGADAAGNAFEPERSHQYEVGIKYQPPGLDAIFTAAAFDLTKTNVLTPDPNNPNLSVQTGEIRSRGIELEAKGSWNGFNLTAAYSYLDSEVTESNGSDLGKRPIEVPEHIASGWLDYTVQNGFLEGFGLGGGLRYIGPSYDDAANTSETPGYVVADAMLRYDLDDQLSLQVNATNLFDREYVTTCAGLVCYWGEGRQVIGTVTWRW</sequence>
<dbReference type="GO" id="GO:0015344">
    <property type="term" value="F:siderophore uptake transmembrane transporter activity"/>
    <property type="evidence" value="ECO:0007669"/>
    <property type="project" value="TreeGrafter"/>
</dbReference>
<comment type="similarity">
    <text evidence="2 14 15">Belongs to the TonB-dependent receptor family.</text>
</comment>
<name>A0A1Y6BQW2_9PROT</name>
<dbReference type="PROSITE" id="PS52016">
    <property type="entry name" value="TONB_DEPENDENT_REC_3"/>
    <property type="match status" value="1"/>
</dbReference>
<evidence type="ECO:0000256" key="13">
    <source>
        <dbReference type="ARBA" id="ARBA00023237"/>
    </source>
</evidence>
<dbReference type="GO" id="GO:0015891">
    <property type="term" value="P:siderophore transport"/>
    <property type="evidence" value="ECO:0007669"/>
    <property type="project" value="InterPro"/>
</dbReference>
<feature type="domain" description="Secretin/TonB short N-terminal" evidence="17">
    <location>
        <begin position="90"/>
        <end position="141"/>
    </location>
</feature>
<dbReference type="SMART" id="SM00965">
    <property type="entry name" value="STN"/>
    <property type="match status" value="1"/>
</dbReference>
<keyword evidence="6 14" id="KW-0812">Transmembrane</keyword>
<dbReference type="InterPro" id="IPR000531">
    <property type="entry name" value="Beta-barrel_TonB"/>
</dbReference>
<dbReference type="Gene3D" id="2.40.170.20">
    <property type="entry name" value="TonB-dependent receptor, beta-barrel domain"/>
    <property type="match status" value="1"/>
</dbReference>
<evidence type="ECO:0000256" key="12">
    <source>
        <dbReference type="ARBA" id="ARBA00023170"/>
    </source>
</evidence>
<dbReference type="SUPFAM" id="SSF56935">
    <property type="entry name" value="Porins"/>
    <property type="match status" value="1"/>
</dbReference>
<dbReference type="PANTHER" id="PTHR32552:SF68">
    <property type="entry name" value="FERRICHROME OUTER MEMBRANE TRANSPORTER_PHAGE RECEPTOR"/>
    <property type="match status" value="1"/>
</dbReference>
<evidence type="ECO:0000256" key="16">
    <source>
        <dbReference type="SAM" id="SignalP"/>
    </source>
</evidence>
<dbReference type="GO" id="GO:0038023">
    <property type="term" value="F:signaling receptor activity"/>
    <property type="evidence" value="ECO:0007669"/>
    <property type="project" value="InterPro"/>
</dbReference>
<dbReference type="FunFam" id="2.170.130.10:FF:000001">
    <property type="entry name" value="Catecholate siderophore TonB-dependent receptor"/>
    <property type="match status" value="1"/>
</dbReference>
<dbReference type="InterPro" id="IPR010105">
    <property type="entry name" value="TonB_sidphr_rcpt"/>
</dbReference>
<evidence type="ECO:0000313" key="18">
    <source>
        <dbReference type="EMBL" id="SMF13601.1"/>
    </source>
</evidence>
<keyword evidence="11 14" id="KW-0472">Membrane</keyword>
<dbReference type="InterPro" id="IPR012910">
    <property type="entry name" value="Plug_dom"/>
</dbReference>
<dbReference type="PROSITE" id="PS51257">
    <property type="entry name" value="PROKAR_LIPOPROTEIN"/>
    <property type="match status" value="1"/>
</dbReference>
<keyword evidence="5" id="KW-0410">Iron transport</keyword>
<evidence type="ECO:0000256" key="10">
    <source>
        <dbReference type="ARBA" id="ARBA00023077"/>
    </source>
</evidence>
<keyword evidence="7 16" id="KW-0732">Signal</keyword>
<organism evidence="18 19">
    <name type="scientific">Tistlia consotensis USBA 355</name>
    <dbReference type="NCBI Taxonomy" id="560819"/>
    <lineage>
        <taxon>Bacteria</taxon>
        <taxon>Pseudomonadati</taxon>
        <taxon>Pseudomonadota</taxon>
        <taxon>Alphaproteobacteria</taxon>
        <taxon>Rhodospirillales</taxon>
        <taxon>Rhodovibrionaceae</taxon>
        <taxon>Tistlia</taxon>
    </lineage>
</organism>
<comment type="subcellular location">
    <subcellularLocation>
        <location evidence="1 14">Cell outer membrane</location>
        <topology evidence="1 14">Multi-pass membrane protein</topology>
    </subcellularLocation>
</comment>
<evidence type="ECO:0000256" key="2">
    <source>
        <dbReference type="ARBA" id="ARBA00009810"/>
    </source>
</evidence>
<dbReference type="STRING" id="560819.SAMN05428998_105178"/>
<dbReference type="GO" id="GO:0009279">
    <property type="term" value="C:cell outer membrane"/>
    <property type="evidence" value="ECO:0007669"/>
    <property type="project" value="UniProtKB-SubCell"/>
</dbReference>
<evidence type="ECO:0000256" key="9">
    <source>
        <dbReference type="ARBA" id="ARBA00023065"/>
    </source>
</evidence>
<protein>
    <submittedName>
        <fullName evidence="18">Iron complex outermembrane recepter protein</fullName>
    </submittedName>
</protein>
<dbReference type="Pfam" id="PF07715">
    <property type="entry name" value="Plug"/>
    <property type="match status" value="1"/>
</dbReference>
<dbReference type="CDD" id="cd01347">
    <property type="entry name" value="ligand_gated_channel"/>
    <property type="match status" value="1"/>
</dbReference>
<proteinExistence type="inferred from homology"/>
<evidence type="ECO:0000259" key="17">
    <source>
        <dbReference type="SMART" id="SM00965"/>
    </source>
</evidence>
<evidence type="ECO:0000256" key="3">
    <source>
        <dbReference type="ARBA" id="ARBA00022448"/>
    </source>
</evidence>
<dbReference type="InterPro" id="IPR036942">
    <property type="entry name" value="Beta-barrel_TonB_sf"/>
</dbReference>
<evidence type="ECO:0000256" key="7">
    <source>
        <dbReference type="ARBA" id="ARBA00022729"/>
    </source>
</evidence>
<keyword evidence="19" id="KW-1185">Reference proteome</keyword>
<dbReference type="Gene3D" id="3.55.50.30">
    <property type="match status" value="1"/>
</dbReference>
<gene>
    <name evidence="18" type="ORF">SAMN05428998_105178</name>
</gene>
<keyword evidence="8" id="KW-0408">Iron</keyword>
<evidence type="ECO:0000256" key="6">
    <source>
        <dbReference type="ARBA" id="ARBA00022692"/>
    </source>
</evidence>
<accession>A0A1Y6BQW2</accession>
<evidence type="ECO:0000256" key="11">
    <source>
        <dbReference type="ARBA" id="ARBA00023136"/>
    </source>
</evidence>
<keyword evidence="4 14" id="KW-1134">Transmembrane beta strand</keyword>
<dbReference type="PANTHER" id="PTHR32552">
    <property type="entry name" value="FERRICHROME IRON RECEPTOR-RELATED"/>
    <property type="match status" value="1"/>
</dbReference>
<dbReference type="Gene3D" id="2.170.130.10">
    <property type="entry name" value="TonB-dependent receptor, plug domain"/>
    <property type="match status" value="1"/>
</dbReference>
<feature type="signal peptide" evidence="16">
    <location>
        <begin position="1"/>
        <end position="28"/>
    </location>
</feature>
<evidence type="ECO:0000256" key="14">
    <source>
        <dbReference type="PROSITE-ProRule" id="PRU01360"/>
    </source>
</evidence>
<keyword evidence="3 14" id="KW-0813">Transport</keyword>
<dbReference type="EMBL" id="FWZX01000005">
    <property type="protein sequence ID" value="SMF13601.1"/>
    <property type="molecule type" value="Genomic_DNA"/>
</dbReference>
<dbReference type="InterPro" id="IPR011662">
    <property type="entry name" value="Secretin/TonB_short_N"/>
</dbReference>
<evidence type="ECO:0000256" key="15">
    <source>
        <dbReference type="RuleBase" id="RU003357"/>
    </source>
</evidence>
<evidence type="ECO:0000256" key="4">
    <source>
        <dbReference type="ARBA" id="ARBA00022452"/>
    </source>
</evidence>
<dbReference type="InterPro" id="IPR037066">
    <property type="entry name" value="Plug_dom_sf"/>
</dbReference>
<feature type="chain" id="PRO_5011989106" evidence="16">
    <location>
        <begin position="29"/>
        <end position="824"/>
    </location>
</feature>
<evidence type="ECO:0000256" key="5">
    <source>
        <dbReference type="ARBA" id="ARBA00022496"/>
    </source>
</evidence>
<dbReference type="Proteomes" id="UP000192917">
    <property type="component" value="Unassembled WGS sequence"/>
</dbReference>
<keyword evidence="12" id="KW-0675">Receptor</keyword>
<reference evidence="18 19" key="1">
    <citation type="submission" date="2017-04" db="EMBL/GenBank/DDBJ databases">
        <authorList>
            <person name="Afonso C.L."/>
            <person name="Miller P.J."/>
            <person name="Scott M.A."/>
            <person name="Spackman E."/>
            <person name="Goraichik I."/>
            <person name="Dimitrov K.M."/>
            <person name="Suarez D.L."/>
            <person name="Swayne D.E."/>
        </authorList>
    </citation>
    <scope>NUCLEOTIDE SEQUENCE [LARGE SCALE GENOMIC DNA]</scope>
    <source>
        <strain evidence="18 19">USBA 355</strain>
    </source>
</reference>